<dbReference type="EMBL" id="SOCA01000010">
    <property type="protein sequence ID" value="TDU64627.1"/>
    <property type="molecule type" value="Genomic_DNA"/>
</dbReference>
<dbReference type="Gene3D" id="3.90.1580.10">
    <property type="entry name" value="paralog of FGE (formylglycine-generating enzyme)"/>
    <property type="match status" value="2"/>
</dbReference>
<dbReference type="InterPro" id="IPR051043">
    <property type="entry name" value="Sulfatase_Mod_Factor_Kinase"/>
</dbReference>
<comment type="caution">
    <text evidence="2">The sequence shown here is derived from an EMBL/GenBank/DDBJ whole genome shotgun (WGS) entry which is preliminary data.</text>
</comment>
<dbReference type="InterPro" id="IPR042095">
    <property type="entry name" value="SUMF_sf"/>
</dbReference>
<evidence type="ECO:0000313" key="2">
    <source>
        <dbReference type="EMBL" id="TDU64627.1"/>
    </source>
</evidence>
<dbReference type="SUPFAM" id="SSF56436">
    <property type="entry name" value="C-type lectin-like"/>
    <property type="match status" value="2"/>
</dbReference>
<dbReference type="Pfam" id="PF03781">
    <property type="entry name" value="FGE-sulfatase"/>
    <property type="match status" value="2"/>
</dbReference>
<feature type="domain" description="Sulfatase-modifying factor enzyme-like" evidence="1">
    <location>
        <begin position="65"/>
        <end position="257"/>
    </location>
</feature>
<dbReference type="PANTHER" id="PTHR23150:SF19">
    <property type="entry name" value="FORMYLGLYCINE-GENERATING ENZYME"/>
    <property type="match status" value="1"/>
</dbReference>
<dbReference type="GO" id="GO:0120147">
    <property type="term" value="F:formylglycine-generating oxidase activity"/>
    <property type="evidence" value="ECO:0007669"/>
    <property type="project" value="TreeGrafter"/>
</dbReference>
<evidence type="ECO:0000259" key="1">
    <source>
        <dbReference type="Pfam" id="PF03781"/>
    </source>
</evidence>
<dbReference type="Proteomes" id="UP000295662">
    <property type="component" value="Unassembled WGS sequence"/>
</dbReference>
<dbReference type="AlphaFoldDB" id="A0A4R7RKA0"/>
<sequence>MTVIVRHPPFAPLWAFFSLCFSWASIFGQSAPEPLEHTSSLGTRFVTIPGTPSLFATHETRLSEWQAFLAVSGYAWSYRPHFQQGPDHPVVGITLEDARAFCTWLTEKDRLEGRLNSSQLYRLPTRADWDAAIGLLRTRKPDLTVEEKVADERSFPWGGAWPPPAKSANLAEGEIAGYKDDYPFTAPVGQFKPSAEGLYDLSGNVWEWCWDPEIRAEQIGVLRGGSWAYFRPECLLSSYLYTVPVDMRMPTIGFRCVFEDKQRTAVMLAAAEKIKAEIRTQRREEITGGEVKKEELAAMKEKLRAAGQLPSSQDSQTPLVAAKNGEPFANALGMNFIPLQGTNVLFGSTEVRVQDFETWLKDAGRTWENKPRFLLTVEHPAVGVTWEDATAFCTWLTDRDRAAQLIPQEASYRLPSDLEWSRAAGLADESGMDPAERGQNPALHYPWSASGVFPPPASTTNLDALNIEGYRDSHSYTAPVTSERPNEYGIMGLGGNASEWCLDVWPGIPADRVIRGGSWLSRDKDQLRTGARQHAAASSSNSSLGFRVVLEMPAP</sequence>
<dbReference type="RefSeq" id="WP_243838957.1">
    <property type="nucleotide sequence ID" value="NZ_SOCA01000010.1"/>
</dbReference>
<evidence type="ECO:0000313" key="3">
    <source>
        <dbReference type="Proteomes" id="UP000295662"/>
    </source>
</evidence>
<accession>A0A4R7RKA0</accession>
<dbReference type="InterPro" id="IPR016187">
    <property type="entry name" value="CTDL_fold"/>
</dbReference>
<dbReference type="InterPro" id="IPR005532">
    <property type="entry name" value="SUMF_dom"/>
</dbReference>
<gene>
    <name evidence="2" type="ORF">EI77_04078</name>
</gene>
<reference evidence="2 3" key="1">
    <citation type="submission" date="2019-03" db="EMBL/GenBank/DDBJ databases">
        <title>Genomic Encyclopedia of Archaeal and Bacterial Type Strains, Phase II (KMG-II): from individual species to whole genera.</title>
        <authorList>
            <person name="Goeker M."/>
        </authorList>
    </citation>
    <scope>NUCLEOTIDE SEQUENCE [LARGE SCALE GENOMIC DNA]</scope>
    <source>
        <strain evidence="2 3">ATCC 25309</strain>
    </source>
</reference>
<dbReference type="PANTHER" id="PTHR23150">
    <property type="entry name" value="SULFATASE MODIFYING FACTOR 1, 2"/>
    <property type="match status" value="1"/>
</dbReference>
<keyword evidence="3" id="KW-1185">Reference proteome</keyword>
<protein>
    <submittedName>
        <fullName evidence="2">Sulfatase-modifying factor enzyme 1</fullName>
    </submittedName>
</protein>
<feature type="domain" description="Sulfatase-modifying factor enzyme-like" evidence="1">
    <location>
        <begin position="365"/>
        <end position="549"/>
    </location>
</feature>
<proteinExistence type="predicted"/>
<organism evidence="2 3">
    <name type="scientific">Prosthecobacter fusiformis</name>
    <dbReference type="NCBI Taxonomy" id="48464"/>
    <lineage>
        <taxon>Bacteria</taxon>
        <taxon>Pseudomonadati</taxon>
        <taxon>Verrucomicrobiota</taxon>
        <taxon>Verrucomicrobiia</taxon>
        <taxon>Verrucomicrobiales</taxon>
        <taxon>Verrucomicrobiaceae</taxon>
        <taxon>Prosthecobacter</taxon>
    </lineage>
</organism>
<name>A0A4R7RKA0_9BACT</name>